<evidence type="ECO:0000313" key="1">
    <source>
        <dbReference type="EMBL" id="KAH3861333.1"/>
    </source>
</evidence>
<evidence type="ECO:0000313" key="2">
    <source>
        <dbReference type="Proteomes" id="UP000828390"/>
    </source>
</evidence>
<protein>
    <submittedName>
        <fullName evidence="1">Uncharacterized protein</fullName>
    </submittedName>
</protein>
<accession>A0A9D4LPG0</accession>
<gene>
    <name evidence="1" type="ORF">DPMN_024260</name>
</gene>
<dbReference type="EMBL" id="JAIWYP010000002">
    <property type="protein sequence ID" value="KAH3861333.1"/>
    <property type="molecule type" value="Genomic_DNA"/>
</dbReference>
<reference evidence="1" key="1">
    <citation type="journal article" date="2019" name="bioRxiv">
        <title>The Genome of the Zebra Mussel, Dreissena polymorpha: A Resource for Invasive Species Research.</title>
        <authorList>
            <person name="McCartney M.A."/>
            <person name="Auch B."/>
            <person name="Kono T."/>
            <person name="Mallez S."/>
            <person name="Zhang Y."/>
            <person name="Obille A."/>
            <person name="Becker A."/>
            <person name="Abrahante J.E."/>
            <person name="Garbe J."/>
            <person name="Badalamenti J.P."/>
            <person name="Herman A."/>
            <person name="Mangelson H."/>
            <person name="Liachko I."/>
            <person name="Sullivan S."/>
            <person name="Sone E.D."/>
            <person name="Koren S."/>
            <person name="Silverstein K.A.T."/>
            <person name="Beckman K.B."/>
            <person name="Gohl D.M."/>
        </authorList>
    </citation>
    <scope>NUCLEOTIDE SEQUENCE</scope>
    <source>
        <strain evidence="1">Duluth1</strain>
        <tissue evidence="1">Whole animal</tissue>
    </source>
</reference>
<proteinExistence type="predicted"/>
<sequence>MGLFKLDRSTLITQVPHGFCLKTHAYVEARLSVDGSILRQYFCDGKSSLGTQFSGNRSVPVLLPPNILRRTVDLHRHFADNDRDRFDKMNGRRLSQNYHGMKSSLLLKNVCSEDDDTVSLTAKSPTKNDRGIIAYRRGRRGMSDTMVDSLTVVRRSQHLRMIAARRVSVRLGHINLLVS</sequence>
<dbReference type="AlphaFoldDB" id="A0A9D4LPG0"/>
<reference evidence="1" key="2">
    <citation type="submission" date="2020-11" db="EMBL/GenBank/DDBJ databases">
        <authorList>
            <person name="McCartney M.A."/>
            <person name="Auch B."/>
            <person name="Kono T."/>
            <person name="Mallez S."/>
            <person name="Becker A."/>
            <person name="Gohl D.M."/>
            <person name="Silverstein K.A.T."/>
            <person name="Koren S."/>
            <person name="Bechman K.B."/>
            <person name="Herman A."/>
            <person name="Abrahante J.E."/>
            <person name="Garbe J."/>
        </authorList>
    </citation>
    <scope>NUCLEOTIDE SEQUENCE</scope>
    <source>
        <strain evidence="1">Duluth1</strain>
        <tissue evidence="1">Whole animal</tissue>
    </source>
</reference>
<comment type="caution">
    <text evidence="1">The sequence shown here is derived from an EMBL/GenBank/DDBJ whole genome shotgun (WGS) entry which is preliminary data.</text>
</comment>
<keyword evidence="2" id="KW-1185">Reference proteome</keyword>
<dbReference type="Proteomes" id="UP000828390">
    <property type="component" value="Unassembled WGS sequence"/>
</dbReference>
<name>A0A9D4LPG0_DREPO</name>
<organism evidence="1 2">
    <name type="scientific">Dreissena polymorpha</name>
    <name type="common">Zebra mussel</name>
    <name type="synonym">Mytilus polymorpha</name>
    <dbReference type="NCBI Taxonomy" id="45954"/>
    <lineage>
        <taxon>Eukaryota</taxon>
        <taxon>Metazoa</taxon>
        <taxon>Spiralia</taxon>
        <taxon>Lophotrochozoa</taxon>
        <taxon>Mollusca</taxon>
        <taxon>Bivalvia</taxon>
        <taxon>Autobranchia</taxon>
        <taxon>Heteroconchia</taxon>
        <taxon>Euheterodonta</taxon>
        <taxon>Imparidentia</taxon>
        <taxon>Neoheterodontei</taxon>
        <taxon>Myida</taxon>
        <taxon>Dreissenoidea</taxon>
        <taxon>Dreissenidae</taxon>
        <taxon>Dreissena</taxon>
    </lineage>
</organism>